<evidence type="ECO:0000313" key="1">
    <source>
        <dbReference type="EMBL" id="KAJ4981887.1"/>
    </source>
</evidence>
<dbReference type="Proteomes" id="UP001141806">
    <property type="component" value="Unassembled WGS sequence"/>
</dbReference>
<gene>
    <name evidence="1" type="ORF">NE237_032724</name>
</gene>
<evidence type="ECO:0000313" key="2">
    <source>
        <dbReference type="Proteomes" id="UP001141806"/>
    </source>
</evidence>
<comment type="caution">
    <text evidence="1">The sequence shown here is derived from an EMBL/GenBank/DDBJ whole genome shotgun (WGS) entry which is preliminary data.</text>
</comment>
<organism evidence="1 2">
    <name type="scientific">Protea cynaroides</name>
    <dbReference type="NCBI Taxonomy" id="273540"/>
    <lineage>
        <taxon>Eukaryota</taxon>
        <taxon>Viridiplantae</taxon>
        <taxon>Streptophyta</taxon>
        <taxon>Embryophyta</taxon>
        <taxon>Tracheophyta</taxon>
        <taxon>Spermatophyta</taxon>
        <taxon>Magnoliopsida</taxon>
        <taxon>Proteales</taxon>
        <taxon>Proteaceae</taxon>
        <taxon>Protea</taxon>
    </lineage>
</organism>
<dbReference type="AlphaFoldDB" id="A0A9Q0L3V0"/>
<name>A0A9Q0L3V0_9MAGN</name>
<protein>
    <submittedName>
        <fullName evidence="1">Uncharacterized protein</fullName>
    </submittedName>
</protein>
<keyword evidence="2" id="KW-1185">Reference proteome</keyword>
<proteinExistence type="predicted"/>
<accession>A0A9Q0L3V0</accession>
<reference evidence="1" key="1">
    <citation type="journal article" date="2023" name="Plant J.">
        <title>The genome of the king protea, Protea cynaroides.</title>
        <authorList>
            <person name="Chang J."/>
            <person name="Duong T.A."/>
            <person name="Schoeman C."/>
            <person name="Ma X."/>
            <person name="Roodt D."/>
            <person name="Barker N."/>
            <person name="Li Z."/>
            <person name="Van de Peer Y."/>
            <person name="Mizrachi E."/>
        </authorList>
    </citation>
    <scope>NUCLEOTIDE SEQUENCE</scope>
    <source>
        <tissue evidence="1">Young leaves</tissue>
    </source>
</reference>
<sequence>MSDFGAARMFGIQSNTEINIATSSTFGGTTEYLTPEGIHTWPMDLAPLASMQDFSLSLSVGEGDDDYHSSDEEREEVAWLVRKISYFSSGDPRLELFVEDSLGIDLTMDWDEMSKPEDAIHRL</sequence>
<dbReference type="EMBL" id="JAMYWD010000001">
    <property type="protein sequence ID" value="KAJ4981887.1"/>
    <property type="molecule type" value="Genomic_DNA"/>
</dbReference>